<dbReference type="OMA" id="DCLDWAN"/>
<dbReference type="EMBL" id="LT934124">
    <property type="protein sequence ID" value="VAI83652.1"/>
    <property type="molecule type" value="Genomic_DNA"/>
</dbReference>
<feature type="region of interest" description="Disordered" evidence="1">
    <location>
        <begin position="58"/>
        <end position="97"/>
    </location>
</feature>
<name>A0A9R1BWF7_TRITD</name>
<dbReference type="Pfam" id="PF05678">
    <property type="entry name" value="VQ"/>
    <property type="match status" value="1"/>
</dbReference>
<gene>
    <name evidence="3" type="ORF">TRITD_7Bv1G021380</name>
</gene>
<feature type="domain" description="VQ" evidence="2">
    <location>
        <begin position="38"/>
        <end position="64"/>
    </location>
</feature>
<protein>
    <recommendedName>
        <fullName evidence="2">VQ domain-containing protein</fullName>
    </recommendedName>
</protein>
<proteinExistence type="predicted"/>
<feature type="compositionally biased region" description="Low complexity" evidence="1">
    <location>
        <begin position="1"/>
        <end position="11"/>
    </location>
</feature>
<organism evidence="3 4">
    <name type="scientific">Triticum turgidum subsp. durum</name>
    <name type="common">Durum wheat</name>
    <name type="synonym">Triticum durum</name>
    <dbReference type="NCBI Taxonomy" id="4567"/>
    <lineage>
        <taxon>Eukaryota</taxon>
        <taxon>Viridiplantae</taxon>
        <taxon>Streptophyta</taxon>
        <taxon>Embryophyta</taxon>
        <taxon>Tracheophyta</taxon>
        <taxon>Spermatophyta</taxon>
        <taxon>Magnoliopsida</taxon>
        <taxon>Liliopsida</taxon>
        <taxon>Poales</taxon>
        <taxon>Poaceae</taxon>
        <taxon>BOP clade</taxon>
        <taxon>Pooideae</taxon>
        <taxon>Triticodae</taxon>
        <taxon>Triticeae</taxon>
        <taxon>Triticinae</taxon>
        <taxon>Triticum</taxon>
    </lineage>
</organism>
<dbReference type="AlphaFoldDB" id="A0A9R1BWF7"/>
<dbReference type="Gramene" id="TRITD7Bv1G021380.1">
    <property type="protein sequence ID" value="TRITD7Bv1G021380.1"/>
    <property type="gene ID" value="TRITD7Bv1G021380"/>
</dbReference>
<dbReference type="InterPro" id="IPR008889">
    <property type="entry name" value="VQ"/>
</dbReference>
<evidence type="ECO:0000313" key="3">
    <source>
        <dbReference type="EMBL" id="VAI83652.1"/>
    </source>
</evidence>
<feature type="region of interest" description="Disordered" evidence="1">
    <location>
        <begin position="1"/>
        <end position="34"/>
    </location>
</feature>
<evidence type="ECO:0000256" key="1">
    <source>
        <dbReference type="SAM" id="MobiDB-lite"/>
    </source>
</evidence>
<reference evidence="3 4" key="1">
    <citation type="submission" date="2017-09" db="EMBL/GenBank/DDBJ databases">
        <authorList>
            <consortium name="International Durum Wheat Genome Sequencing Consortium (IDWGSC)"/>
            <person name="Milanesi L."/>
        </authorList>
    </citation>
    <scope>NUCLEOTIDE SEQUENCE [LARGE SCALE GENOMIC DNA]</scope>
    <source>
        <strain evidence="4">cv. Svevo</strain>
    </source>
</reference>
<sequence length="114" mass="12020">MKSNSNSSNNNIVKVGNDCSGGAAEAPRRPHWRHRDRSATAVYLVHPDQFRAVVQQLTGAEAPPPVHGHSGGNGGVNQGAAMAAEATKGRSSGSVEQRTLAQLHHDCLAWADEC</sequence>
<evidence type="ECO:0000259" key="2">
    <source>
        <dbReference type="Pfam" id="PF05678"/>
    </source>
</evidence>
<evidence type="ECO:0000313" key="4">
    <source>
        <dbReference type="Proteomes" id="UP000324705"/>
    </source>
</evidence>
<dbReference type="Proteomes" id="UP000324705">
    <property type="component" value="Chromosome 7B"/>
</dbReference>
<accession>A0A9R1BWF7</accession>
<keyword evidence="4" id="KW-1185">Reference proteome</keyword>